<dbReference type="GO" id="GO:0003723">
    <property type="term" value="F:RNA binding"/>
    <property type="evidence" value="ECO:0007669"/>
    <property type="project" value="UniProtKB-UniRule"/>
</dbReference>
<evidence type="ECO:0000259" key="2">
    <source>
        <dbReference type="PROSITE" id="PS50137"/>
    </source>
</evidence>
<feature type="domain" description="DRBM" evidence="2">
    <location>
        <begin position="4"/>
        <end position="80"/>
    </location>
</feature>
<organism evidence="3 4">
    <name type="scientific">Botryobasidium botryosum (strain FD-172 SS1)</name>
    <dbReference type="NCBI Taxonomy" id="930990"/>
    <lineage>
        <taxon>Eukaryota</taxon>
        <taxon>Fungi</taxon>
        <taxon>Dikarya</taxon>
        <taxon>Basidiomycota</taxon>
        <taxon>Agaricomycotina</taxon>
        <taxon>Agaricomycetes</taxon>
        <taxon>Cantharellales</taxon>
        <taxon>Botryobasidiaceae</taxon>
        <taxon>Botryobasidium</taxon>
    </lineage>
</organism>
<keyword evidence="4" id="KW-1185">Reference proteome</keyword>
<dbReference type="InParanoid" id="A0A067MIE8"/>
<evidence type="ECO:0000313" key="3">
    <source>
        <dbReference type="EMBL" id="KDQ14495.1"/>
    </source>
</evidence>
<sequence length="91" mass="10236">MSANGTPTLHGFQQLHNHFIKVKEPQIPEEDWTYKTTGRCHEAVWHATVKFQGQIFTGTGSKKQTAKDEAALGALVEVMKVFPLPMSEPHY</sequence>
<dbReference type="CDD" id="cd00048">
    <property type="entry name" value="DSRM_SF"/>
    <property type="match status" value="1"/>
</dbReference>
<evidence type="ECO:0000313" key="4">
    <source>
        <dbReference type="Proteomes" id="UP000027195"/>
    </source>
</evidence>
<dbReference type="AlphaFoldDB" id="A0A067MIE8"/>
<dbReference type="PROSITE" id="PS50137">
    <property type="entry name" value="DS_RBD"/>
    <property type="match status" value="1"/>
</dbReference>
<dbReference type="Pfam" id="PF00035">
    <property type="entry name" value="dsrm"/>
    <property type="match status" value="1"/>
</dbReference>
<name>A0A067MIE8_BOTB1</name>
<dbReference type="Gene3D" id="3.30.160.20">
    <property type="match status" value="1"/>
</dbReference>
<gene>
    <name evidence="3" type="ORF">BOTBODRAFT_55344</name>
</gene>
<dbReference type="Proteomes" id="UP000027195">
    <property type="component" value="Unassembled WGS sequence"/>
</dbReference>
<evidence type="ECO:0000256" key="1">
    <source>
        <dbReference type="PROSITE-ProRule" id="PRU00266"/>
    </source>
</evidence>
<accession>A0A067MIE8</accession>
<dbReference type="InterPro" id="IPR014720">
    <property type="entry name" value="dsRBD_dom"/>
</dbReference>
<dbReference type="EMBL" id="KL198037">
    <property type="protein sequence ID" value="KDQ14495.1"/>
    <property type="molecule type" value="Genomic_DNA"/>
</dbReference>
<dbReference type="HOGENOM" id="CLU_2426714_0_0_1"/>
<protein>
    <recommendedName>
        <fullName evidence="2">DRBM domain-containing protein</fullName>
    </recommendedName>
</protein>
<proteinExistence type="predicted"/>
<reference evidence="4" key="1">
    <citation type="journal article" date="2014" name="Proc. Natl. Acad. Sci. U.S.A.">
        <title>Extensive sampling of basidiomycete genomes demonstrates inadequacy of the white-rot/brown-rot paradigm for wood decay fungi.</title>
        <authorList>
            <person name="Riley R."/>
            <person name="Salamov A.A."/>
            <person name="Brown D.W."/>
            <person name="Nagy L.G."/>
            <person name="Floudas D."/>
            <person name="Held B.W."/>
            <person name="Levasseur A."/>
            <person name="Lombard V."/>
            <person name="Morin E."/>
            <person name="Otillar R."/>
            <person name="Lindquist E.A."/>
            <person name="Sun H."/>
            <person name="LaButti K.M."/>
            <person name="Schmutz J."/>
            <person name="Jabbour D."/>
            <person name="Luo H."/>
            <person name="Baker S.E."/>
            <person name="Pisabarro A.G."/>
            <person name="Walton J.D."/>
            <person name="Blanchette R.A."/>
            <person name="Henrissat B."/>
            <person name="Martin F."/>
            <person name="Cullen D."/>
            <person name="Hibbett D.S."/>
            <person name="Grigoriev I.V."/>
        </authorList>
    </citation>
    <scope>NUCLEOTIDE SEQUENCE [LARGE SCALE GENOMIC DNA]</scope>
    <source>
        <strain evidence="4">FD-172 SS1</strain>
    </source>
</reference>
<dbReference type="SUPFAM" id="SSF54768">
    <property type="entry name" value="dsRNA-binding domain-like"/>
    <property type="match status" value="1"/>
</dbReference>
<keyword evidence="1" id="KW-0694">RNA-binding</keyword>